<feature type="non-terminal residue" evidence="1">
    <location>
        <position position="146"/>
    </location>
</feature>
<evidence type="ECO:0000313" key="2">
    <source>
        <dbReference type="Proteomes" id="UP001157502"/>
    </source>
</evidence>
<proteinExistence type="predicted"/>
<sequence length="146" mass="16714">MANLPSVFLLLVFARVVALPQMSSHPIIGRVGKSILLPCQLNSSITVDLQTLIFYWTAEPYNQVVHGFYNGKENNSYQDPFYRNRTQMFLDQISSGNFSFLLKDLKTNDDQKTFHLLYKQDDKDGQTIEQKKNVCSTDVKVAKSFP</sequence>
<keyword evidence="2" id="KW-1185">Reference proteome</keyword>
<name>A0ACC2GFE8_DALPE</name>
<organism evidence="1 2">
    <name type="scientific">Dallia pectoralis</name>
    <name type="common">Alaska blackfish</name>
    <dbReference type="NCBI Taxonomy" id="75939"/>
    <lineage>
        <taxon>Eukaryota</taxon>
        <taxon>Metazoa</taxon>
        <taxon>Chordata</taxon>
        <taxon>Craniata</taxon>
        <taxon>Vertebrata</taxon>
        <taxon>Euteleostomi</taxon>
        <taxon>Actinopterygii</taxon>
        <taxon>Neopterygii</taxon>
        <taxon>Teleostei</taxon>
        <taxon>Protacanthopterygii</taxon>
        <taxon>Esociformes</taxon>
        <taxon>Umbridae</taxon>
        <taxon>Dallia</taxon>
    </lineage>
</organism>
<dbReference type="Proteomes" id="UP001157502">
    <property type="component" value="Chromosome 14"/>
</dbReference>
<protein>
    <submittedName>
        <fullName evidence="1">Uncharacterized protein</fullName>
    </submittedName>
</protein>
<reference evidence="1" key="1">
    <citation type="submission" date="2021-05" db="EMBL/GenBank/DDBJ databases">
        <authorList>
            <person name="Pan Q."/>
            <person name="Jouanno E."/>
            <person name="Zahm M."/>
            <person name="Klopp C."/>
            <person name="Cabau C."/>
            <person name="Louis A."/>
            <person name="Berthelot C."/>
            <person name="Parey E."/>
            <person name="Roest Crollius H."/>
            <person name="Montfort J."/>
            <person name="Robinson-Rechavi M."/>
            <person name="Bouchez O."/>
            <person name="Lampietro C."/>
            <person name="Lopez Roques C."/>
            <person name="Donnadieu C."/>
            <person name="Postlethwait J."/>
            <person name="Bobe J."/>
            <person name="Dillon D."/>
            <person name="Chandos A."/>
            <person name="von Hippel F."/>
            <person name="Guiguen Y."/>
        </authorList>
    </citation>
    <scope>NUCLEOTIDE SEQUENCE</scope>
    <source>
        <strain evidence="1">YG-Jan2019</strain>
    </source>
</reference>
<comment type="caution">
    <text evidence="1">The sequence shown here is derived from an EMBL/GenBank/DDBJ whole genome shotgun (WGS) entry which is preliminary data.</text>
</comment>
<evidence type="ECO:0000313" key="1">
    <source>
        <dbReference type="EMBL" id="KAJ8002241.1"/>
    </source>
</evidence>
<dbReference type="EMBL" id="CM055741">
    <property type="protein sequence ID" value="KAJ8002241.1"/>
    <property type="molecule type" value="Genomic_DNA"/>
</dbReference>
<gene>
    <name evidence="1" type="ORF">DPEC_G00177860</name>
</gene>
<accession>A0ACC2GFE8</accession>